<protein>
    <submittedName>
        <fullName evidence="1">Uncharacterized protein</fullName>
    </submittedName>
</protein>
<dbReference type="EMBL" id="GBRH01246335">
    <property type="protein sequence ID" value="JAD51560.1"/>
    <property type="molecule type" value="Transcribed_RNA"/>
</dbReference>
<reference evidence="1" key="2">
    <citation type="journal article" date="2015" name="Data Brief">
        <title>Shoot transcriptome of the giant reed, Arundo donax.</title>
        <authorList>
            <person name="Barrero R.A."/>
            <person name="Guerrero F.D."/>
            <person name="Moolhuijzen P."/>
            <person name="Goolsby J.A."/>
            <person name="Tidwell J."/>
            <person name="Bellgard S.E."/>
            <person name="Bellgard M.I."/>
        </authorList>
    </citation>
    <scope>NUCLEOTIDE SEQUENCE</scope>
    <source>
        <tissue evidence="1">Shoot tissue taken approximately 20 cm above the soil surface</tissue>
    </source>
</reference>
<reference evidence="1" key="1">
    <citation type="submission" date="2014-09" db="EMBL/GenBank/DDBJ databases">
        <authorList>
            <person name="Magalhaes I.L.F."/>
            <person name="Oliveira U."/>
            <person name="Santos F.R."/>
            <person name="Vidigal T.H.D.A."/>
            <person name="Brescovit A.D."/>
            <person name="Santos A.J."/>
        </authorList>
    </citation>
    <scope>NUCLEOTIDE SEQUENCE</scope>
    <source>
        <tissue evidence="1">Shoot tissue taken approximately 20 cm above the soil surface</tissue>
    </source>
</reference>
<sequence>MHHLRRFLRRPNGVTALALLQPTRSKADRWSLRLDLNSLLLTCWILELLH</sequence>
<evidence type="ECO:0000313" key="1">
    <source>
        <dbReference type="EMBL" id="JAD51560.1"/>
    </source>
</evidence>
<name>A0A0A9ARN9_ARUDO</name>
<accession>A0A0A9ARN9</accession>
<organism evidence="1">
    <name type="scientific">Arundo donax</name>
    <name type="common">Giant reed</name>
    <name type="synonym">Donax arundinaceus</name>
    <dbReference type="NCBI Taxonomy" id="35708"/>
    <lineage>
        <taxon>Eukaryota</taxon>
        <taxon>Viridiplantae</taxon>
        <taxon>Streptophyta</taxon>
        <taxon>Embryophyta</taxon>
        <taxon>Tracheophyta</taxon>
        <taxon>Spermatophyta</taxon>
        <taxon>Magnoliopsida</taxon>
        <taxon>Liliopsida</taxon>
        <taxon>Poales</taxon>
        <taxon>Poaceae</taxon>
        <taxon>PACMAD clade</taxon>
        <taxon>Arundinoideae</taxon>
        <taxon>Arundineae</taxon>
        <taxon>Arundo</taxon>
    </lineage>
</organism>
<dbReference type="AlphaFoldDB" id="A0A0A9ARN9"/>
<proteinExistence type="predicted"/>